<dbReference type="STRING" id="388408.LAX5112_04375"/>
<comment type="function">
    <text evidence="8">Part of an ABC transporter complex. Transmembrane domains (TMD) form a pore in the inner membrane and the ATP-binding domain (NBD) is responsible for energy generation.</text>
</comment>
<proteinExistence type="inferred from homology"/>
<evidence type="ECO:0000313" key="12">
    <source>
        <dbReference type="EMBL" id="CTQ75828.1"/>
    </source>
</evidence>
<feature type="transmembrane region" description="Helical" evidence="9">
    <location>
        <begin position="90"/>
        <end position="107"/>
    </location>
</feature>
<feature type="transmembrane region" description="Helical" evidence="9">
    <location>
        <begin position="49"/>
        <end position="70"/>
    </location>
</feature>
<evidence type="ECO:0000256" key="6">
    <source>
        <dbReference type="ARBA" id="ARBA00022989"/>
    </source>
</evidence>
<keyword evidence="7 9" id="KW-0472">Membrane</keyword>
<feature type="domain" description="ABC transmembrane type-1" evidence="11">
    <location>
        <begin position="50"/>
        <end position="337"/>
    </location>
</feature>
<feature type="transmembrane region" description="Helical" evidence="9">
    <location>
        <begin position="280"/>
        <end position="300"/>
    </location>
</feature>
<dbReference type="SMART" id="SM00382">
    <property type="entry name" value="AAA"/>
    <property type="match status" value="1"/>
</dbReference>
<sequence length="617" mass="67178">MSSKRQQFDKETRSIPGLVDPFEDYPDKTPPNELWPFLRWALADARLPLILLVAFSFCFGAVDAAFAYFIGELVDRATSVGPAGLFVHEWLFLLFLVIFLVLAMPIAQLGGSAIQLLAVSPGIYPRIAWRLHRHTLGHSMRYFEGDFAGRIVQKQMQTAQAVTDLTSDTFTAAGLLLAYIIAMIALLGSANPWLAIIVLVWVTGFVAILHWCVPHIQRRAKDQAEARAQLTGQFVDSLSHMKTVKLFAHGAYEETAAKDVLSNYRAAALAFGRDMLNMRVAITILNALVIVVMIGSSLLLFSQGSASVGVIALATILTLRLTQMSRWISQTAMAIFNALGTIQDGASTLSDANIDEKTGASVETHAAEGSISFEKVTFGYDGHVGAVRDLSFRIWPGEKVGLVGRSGAGKSTALSLLLRLYDPQSGRIAIDGIDTRAFAVDNVRRSIAMVSQEPELFNRSAMSNIQYGKPDASLQEVISAARRARAHDFIEAMKDGSGRTGYDAHLGENGVKLSGGQRQRVALARAILKDAPIFILDEATSALDSEVEEEIQSALLDFMENKTVIAVAHRLSTLTAMDRILVIDEGIVIEQGTHTELLGKSGLYSALWQRQSGKLDG</sequence>
<keyword evidence="3 9" id="KW-0812">Transmembrane</keyword>
<dbReference type="AlphaFoldDB" id="A0A0M7AL29"/>
<dbReference type="OrthoDB" id="9808328at2"/>
<evidence type="ECO:0000259" key="11">
    <source>
        <dbReference type="PROSITE" id="PS50929"/>
    </source>
</evidence>
<dbReference type="GO" id="GO:0005886">
    <property type="term" value="C:plasma membrane"/>
    <property type="evidence" value="ECO:0007669"/>
    <property type="project" value="UniProtKB-SubCell"/>
</dbReference>
<dbReference type="EMBL" id="CXWD01000023">
    <property type="protein sequence ID" value="CTQ75828.1"/>
    <property type="molecule type" value="Genomic_DNA"/>
</dbReference>
<evidence type="ECO:0000256" key="7">
    <source>
        <dbReference type="ARBA" id="ARBA00023136"/>
    </source>
</evidence>
<evidence type="ECO:0000256" key="1">
    <source>
        <dbReference type="ARBA" id="ARBA00004651"/>
    </source>
</evidence>
<evidence type="ECO:0000256" key="9">
    <source>
        <dbReference type="SAM" id="Phobius"/>
    </source>
</evidence>
<comment type="similarity">
    <text evidence="2">Belongs to the ABC transporter superfamily.</text>
</comment>
<dbReference type="InterPro" id="IPR027417">
    <property type="entry name" value="P-loop_NTPase"/>
</dbReference>
<dbReference type="SUPFAM" id="SSF52540">
    <property type="entry name" value="P-loop containing nucleoside triphosphate hydrolases"/>
    <property type="match status" value="1"/>
</dbReference>
<dbReference type="RefSeq" id="WP_055673594.1">
    <property type="nucleotide sequence ID" value="NZ_CXWD01000023.1"/>
</dbReference>
<dbReference type="Pfam" id="PF00664">
    <property type="entry name" value="ABC_membrane"/>
    <property type="match status" value="1"/>
</dbReference>
<gene>
    <name evidence="12" type="primary">msbA_3</name>
    <name evidence="12" type="ORF">LAX5112_04375</name>
</gene>
<evidence type="ECO:0000256" key="2">
    <source>
        <dbReference type="ARBA" id="ARBA00005417"/>
    </source>
</evidence>
<dbReference type="FunFam" id="3.40.50.300:FF:000218">
    <property type="entry name" value="Multidrug ABC transporter ATP-binding protein"/>
    <property type="match status" value="1"/>
</dbReference>
<evidence type="ECO:0000256" key="3">
    <source>
        <dbReference type="ARBA" id="ARBA00022692"/>
    </source>
</evidence>
<evidence type="ECO:0000256" key="4">
    <source>
        <dbReference type="ARBA" id="ARBA00022741"/>
    </source>
</evidence>
<feature type="transmembrane region" description="Helical" evidence="9">
    <location>
        <begin position="170"/>
        <end position="187"/>
    </location>
</feature>
<evidence type="ECO:0000259" key="10">
    <source>
        <dbReference type="PROSITE" id="PS50893"/>
    </source>
</evidence>
<dbReference type="GO" id="GO:0016887">
    <property type="term" value="F:ATP hydrolysis activity"/>
    <property type="evidence" value="ECO:0007669"/>
    <property type="project" value="InterPro"/>
</dbReference>
<evidence type="ECO:0000256" key="5">
    <source>
        <dbReference type="ARBA" id="ARBA00022840"/>
    </source>
</evidence>
<keyword evidence="12" id="KW-0378">Hydrolase</keyword>
<accession>A0A0M7AL29</accession>
<dbReference type="PANTHER" id="PTHR24221">
    <property type="entry name" value="ATP-BINDING CASSETTE SUB-FAMILY B"/>
    <property type="match status" value="1"/>
</dbReference>
<dbReference type="InterPro" id="IPR003439">
    <property type="entry name" value="ABC_transporter-like_ATP-bd"/>
</dbReference>
<dbReference type="InterPro" id="IPR039421">
    <property type="entry name" value="Type_1_exporter"/>
</dbReference>
<dbReference type="InterPro" id="IPR036640">
    <property type="entry name" value="ABC1_TM_sf"/>
</dbReference>
<dbReference type="GO" id="GO:0034040">
    <property type="term" value="F:ATPase-coupled lipid transmembrane transporter activity"/>
    <property type="evidence" value="ECO:0007669"/>
    <property type="project" value="TreeGrafter"/>
</dbReference>
<dbReference type="PANTHER" id="PTHR24221:SF203">
    <property type="entry name" value="ATP-BINDING_PERMEASE FUSION ABC TRANSPORTER-RELATED"/>
    <property type="match status" value="1"/>
</dbReference>
<name>A0A0M7AL29_9HYPH</name>
<reference evidence="13" key="1">
    <citation type="submission" date="2015-07" db="EMBL/GenBank/DDBJ databases">
        <authorList>
            <person name="Rodrigo-Torres Lidia"/>
            <person name="Arahal R.David."/>
        </authorList>
    </citation>
    <scope>NUCLEOTIDE SEQUENCE [LARGE SCALE GENOMIC DNA]</scope>
    <source>
        <strain evidence="13">CECT 5112</strain>
    </source>
</reference>
<dbReference type="SUPFAM" id="SSF90123">
    <property type="entry name" value="ABC transporter transmembrane region"/>
    <property type="match status" value="1"/>
</dbReference>
<dbReference type="GO" id="GO:0005524">
    <property type="term" value="F:ATP binding"/>
    <property type="evidence" value="ECO:0007669"/>
    <property type="project" value="UniProtKB-KW"/>
</dbReference>
<evidence type="ECO:0000256" key="8">
    <source>
        <dbReference type="ARBA" id="ARBA00024725"/>
    </source>
</evidence>
<organism evidence="12 13">
    <name type="scientific">Roseibium alexandrii</name>
    <dbReference type="NCBI Taxonomy" id="388408"/>
    <lineage>
        <taxon>Bacteria</taxon>
        <taxon>Pseudomonadati</taxon>
        <taxon>Pseudomonadota</taxon>
        <taxon>Alphaproteobacteria</taxon>
        <taxon>Hyphomicrobiales</taxon>
        <taxon>Stappiaceae</taxon>
        <taxon>Roseibium</taxon>
    </lineage>
</organism>
<dbReference type="InterPro" id="IPR011527">
    <property type="entry name" value="ABC1_TM_dom"/>
</dbReference>
<dbReference type="Gene3D" id="1.20.1560.10">
    <property type="entry name" value="ABC transporter type 1, transmembrane domain"/>
    <property type="match status" value="1"/>
</dbReference>
<dbReference type="GO" id="GO:0140359">
    <property type="term" value="F:ABC-type transporter activity"/>
    <property type="evidence" value="ECO:0007669"/>
    <property type="project" value="InterPro"/>
</dbReference>
<comment type="subcellular location">
    <subcellularLocation>
        <location evidence="1">Cell membrane</location>
        <topology evidence="1">Multi-pass membrane protein</topology>
    </subcellularLocation>
</comment>
<feature type="transmembrane region" description="Helical" evidence="9">
    <location>
        <begin position="193"/>
        <end position="213"/>
    </location>
</feature>
<dbReference type="Pfam" id="PF00005">
    <property type="entry name" value="ABC_tran"/>
    <property type="match status" value="1"/>
</dbReference>
<keyword evidence="13" id="KW-1185">Reference proteome</keyword>
<dbReference type="EC" id="3.6.3.-" evidence="12"/>
<dbReference type="Gene3D" id="3.40.50.300">
    <property type="entry name" value="P-loop containing nucleotide triphosphate hydrolases"/>
    <property type="match status" value="1"/>
</dbReference>
<dbReference type="PROSITE" id="PS50929">
    <property type="entry name" value="ABC_TM1F"/>
    <property type="match status" value="1"/>
</dbReference>
<protein>
    <submittedName>
        <fullName evidence="12">Lipid A export ATP-binding/permease protein MsbA</fullName>
        <ecNumber evidence="12">3.6.3.-</ecNumber>
    </submittedName>
</protein>
<dbReference type="PROSITE" id="PS00211">
    <property type="entry name" value="ABC_TRANSPORTER_1"/>
    <property type="match status" value="1"/>
</dbReference>
<keyword evidence="6 9" id="KW-1133">Transmembrane helix</keyword>
<dbReference type="InterPro" id="IPR003593">
    <property type="entry name" value="AAA+_ATPase"/>
</dbReference>
<dbReference type="InterPro" id="IPR017871">
    <property type="entry name" value="ABC_transporter-like_CS"/>
</dbReference>
<keyword evidence="4" id="KW-0547">Nucleotide-binding</keyword>
<dbReference type="Proteomes" id="UP000053235">
    <property type="component" value="Unassembled WGS sequence"/>
</dbReference>
<feature type="domain" description="ABC transporter" evidence="10">
    <location>
        <begin position="371"/>
        <end position="610"/>
    </location>
</feature>
<dbReference type="PROSITE" id="PS50893">
    <property type="entry name" value="ABC_TRANSPORTER_2"/>
    <property type="match status" value="1"/>
</dbReference>
<evidence type="ECO:0000313" key="13">
    <source>
        <dbReference type="Proteomes" id="UP000053235"/>
    </source>
</evidence>
<keyword evidence="5 12" id="KW-0067">ATP-binding</keyword>